<dbReference type="GO" id="GO:0016853">
    <property type="term" value="F:isomerase activity"/>
    <property type="evidence" value="ECO:0007669"/>
    <property type="project" value="UniProtKB-KW"/>
</dbReference>
<evidence type="ECO:0000256" key="1">
    <source>
        <dbReference type="ARBA" id="ARBA00001709"/>
    </source>
</evidence>
<dbReference type="InterPro" id="IPR045004">
    <property type="entry name" value="ECH_dom"/>
</dbReference>
<feature type="domain" description="Enoyl-CoA hydratase/isomerase" evidence="5">
    <location>
        <begin position="82"/>
        <end position="405"/>
    </location>
</feature>
<proteinExistence type="predicted"/>
<protein>
    <recommendedName>
        <fullName evidence="2">3-hydroxyisobutyryl-CoA hydrolase</fullName>
        <ecNumber evidence="2">3.1.2.4</ecNumber>
    </recommendedName>
</protein>
<gene>
    <name evidence="6" type="ORF">F5544_07180</name>
</gene>
<accession>A0A6G9Y872</accession>
<keyword evidence="6" id="KW-0413">Isomerase</keyword>
<dbReference type="NCBIfam" id="NF004127">
    <property type="entry name" value="PRK05617.1"/>
    <property type="match status" value="1"/>
</dbReference>
<keyword evidence="3" id="KW-0378">Hydrolase</keyword>
<dbReference type="InterPro" id="IPR032259">
    <property type="entry name" value="HIBYL-CoA-H"/>
</dbReference>
<evidence type="ECO:0000256" key="2">
    <source>
        <dbReference type="ARBA" id="ARBA00011915"/>
    </source>
</evidence>
<dbReference type="PANTHER" id="PTHR43176:SF3">
    <property type="entry name" value="3-HYDROXYISOBUTYRYL-COA HYDROLASE, MITOCHONDRIAL"/>
    <property type="match status" value="1"/>
</dbReference>
<dbReference type="GO" id="GO:0005829">
    <property type="term" value="C:cytosol"/>
    <property type="evidence" value="ECO:0007669"/>
    <property type="project" value="TreeGrafter"/>
</dbReference>
<dbReference type="AlphaFoldDB" id="A0A6G9Y872"/>
<comment type="catalytic activity">
    <reaction evidence="1">
        <text>3-hydroxy-2-methylpropanoyl-CoA + H2O = 3-hydroxy-2-methylpropanoate + CoA + H(+)</text>
        <dbReference type="Rhea" id="RHEA:20888"/>
        <dbReference type="ChEBI" id="CHEBI:11805"/>
        <dbReference type="ChEBI" id="CHEBI:15377"/>
        <dbReference type="ChEBI" id="CHEBI:15378"/>
        <dbReference type="ChEBI" id="CHEBI:57287"/>
        <dbReference type="ChEBI" id="CHEBI:57340"/>
        <dbReference type="EC" id="3.1.2.4"/>
    </reaction>
</comment>
<feature type="region of interest" description="Disordered" evidence="4">
    <location>
        <begin position="1"/>
        <end position="69"/>
    </location>
</feature>
<feature type="compositionally biased region" description="Basic and acidic residues" evidence="4">
    <location>
        <begin position="1"/>
        <end position="17"/>
    </location>
</feature>
<evidence type="ECO:0000256" key="3">
    <source>
        <dbReference type="ARBA" id="ARBA00022801"/>
    </source>
</evidence>
<dbReference type="KEGG" id="nah:F5544_07180"/>
<dbReference type="EMBL" id="CP046172">
    <property type="protein sequence ID" value="QIS09344.1"/>
    <property type="molecule type" value="Genomic_DNA"/>
</dbReference>
<dbReference type="PANTHER" id="PTHR43176">
    <property type="entry name" value="3-HYDROXYISOBUTYRYL-COA HYDROLASE-RELATED"/>
    <property type="match status" value="1"/>
</dbReference>
<evidence type="ECO:0000313" key="6">
    <source>
        <dbReference type="EMBL" id="QIS09344.1"/>
    </source>
</evidence>
<evidence type="ECO:0000313" key="7">
    <source>
        <dbReference type="Proteomes" id="UP000503540"/>
    </source>
</evidence>
<dbReference type="Proteomes" id="UP000503540">
    <property type="component" value="Chromosome"/>
</dbReference>
<dbReference type="GO" id="GO:0006574">
    <property type="term" value="P:L-valine catabolic process"/>
    <property type="evidence" value="ECO:0007669"/>
    <property type="project" value="TreeGrafter"/>
</dbReference>
<organism evidence="6 7">
    <name type="scientific">Nocardia arthritidis</name>
    <dbReference type="NCBI Taxonomy" id="228602"/>
    <lineage>
        <taxon>Bacteria</taxon>
        <taxon>Bacillati</taxon>
        <taxon>Actinomycetota</taxon>
        <taxon>Actinomycetes</taxon>
        <taxon>Mycobacteriales</taxon>
        <taxon>Nocardiaceae</taxon>
        <taxon>Nocardia</taxon>
    </lineage>
</organism>
<dbReference type="InterPro" id="IPR029045">
    <property type="entry name" value="ClpP/crotonase-like_dom_sf"/>
</dbReference>
<dbReference type="Pfam" id="PF16113">
    <property type="entry name" value="ECH_2"/>
    <property type="match status" value="1"/>
</dbReference>
<dbReference type="SUPFAM" id="SSF52096">
    <property type="entry name" value="ClpP/crotonase"/>
    <property type="match status" value="1"/>
</dbReference>
<keyword evidence="7" id="KW-1185">Reference proteome</keyword>
<sequence>MRDGEAFRDRRGFRGREQGAAIARRLRLSGRIRPGEDRPGSAGAPDSRGHQRNHAGGSRPLGGRSGVVSEPEVLIERRDGLGLITLNRPKAINALNHPMALAITHALREWADDEAIRTVAVVGAGERGLCAGGDIVAIHTDAKSGVAGPDSPTGRFWRDEYILNALIGRYPKPYIAVMDGIVMGGGVGLSGHGSHRIVTERSKVGMPEVGIGFVPDVGGTYLLSRAPGELGTHIALTTARMGAGDAIAAGFADYFVASEHIPALLDTLRTETAEIAIAKFASAAPESELVAQQQWIDACYSADSVAEILARLRADGAPEAAKAASEILGKSPVALKVTLRSLRAARGLTDLESVLNEEYRVSIAALASHDLVEGIRAQVVDKDRNPRWSPASLAEVTDAEVDTYFAALGDKELGLVAPEGRK</sequence>
<dbReference type="Gene3D" id="3.90.226.10">
    <property type="entry name" value="2-enoyl-CoA Hydratase, Chain A, domain 1"/>
    <property type="match status" value="1"/>
</dbReference>
<reference evidence="6 7" key="1">
    <citation type="journal article" date="2019" name="ACS Chem. Biol.">
        <title>Identification and Mobilization of a Cryptic Antibiotic Biosynthesis Gene Locus from a Human-Pathogenic Nocardia Isolate.</title>
        <authorList>
            <person name="Herisse M."/>
            <person name="Ishida K."/>
            <person name="Porter J.L."/>
            <person name="Howden B."/>
            <person name="Hertweck C."/>
            <person name="Stinear T.P."/>
            <person name="Pidot S.J."/>
        </authorList>
    </citation>
    <scope>NUCLEOTIDE SEQUENCE [LARGE SCALE GENOMIC DNA]</scope>
    <source>
        <strain evidence="6 7">AUSMDU00012717</strain>
    </source>
</reference>
<dbReference type="EC" id="3.1.2.4" evidence="2"/>
<evidence type="ECO:0000256" key="4">
    <source>
        <dbReference type="SAM" id="MobiDB-lite"/>
    </source>
</evidence>
<dbReference type="CDD" id="cd06558">
    <property type="entry name" value="crotonase-like"/>
    <property type="match status" value="1"/>
</dbReference>
<evidence type="ECO:0000259" key="5">
    <source>
        <dbReference type="Pfam" id="PF16113"/>
    </source>
</evidence>
<name>A0A6G9Y872_9NOCA</name>
<dbReference type="GO" id="GO:0003860">
    <property type="term" value="F:3-hydroxyisobutyryl-CoA hydrolase activity"/>
    <property type="evidence" value="ECO:0007669"/>
    <property type="project" value="UniProtKB-EC"/>
</dbReference>